<evidence type="ECO:0000259" key="1">
    <source>
        <dbReference type="Pfam" id="PF01968"/>
    </source>
</evidence>
<gene>
    <name evidence="4" type="ORF">M2319_002014</name>
</gene>
<dbReference type="Pfam" id="PF19278">
    <property type="entry name" value="Hydant_A_C"/>
    <property type="match status" value="1"/>
</dbReference>
<organism evidence="4 5">
    <name type="scientific">Rhodobium gokarnense</name>
    <dbReference type="NCBI Taxonomy" id="364296"/>
    <lineage>
        <taxon>Bacteria</taxon>
        <taxon>Pseudomonadati</taxon>
        <taxon>Pseudomonadota</taxon>
        <taxon>Alphaproteobacteria</taxon>
        <taxon>Hyphomicrobiales</taxon>
        <taxon>Rhodobiaceae</taxon>
        <taxon>Rhodobium</taxon>
    </lineage>
</organism>
<evidence type="ECO:0000313" key="4">
    <source>
        <dbReference type="EMBL" id="MCW2307677.1"/>
    </source>
</evidence>
<dbReference type="InterPro" id="IPR043129">
    <property type="entry name" value="ATPase_NBD"/>
</dbReference>
<dbReference type="InterPro" id="IPR002821">
    <property type="entry name" value="Hydantoinase_A"/>
</dbReference>
<dbReference type="SUPFAM" id="SSF53067">
    <property type="entry name" value="Actin-like ATPase domain"/>
    <property type="match status" value="1"/>
</dbReference>
<dbReference type="RefSeq" id="WP_264601320.1">
    <property type="nucleotide sequence ID" value="NZ_JAOQNS010000005.1"/>
</dbReference>
<name>A0ABT3HB98_9HYPH</name>
<dbReference type="PANTHER" id="PTHR11365">
    <property type="entry name" value="5-OXOPROLINASE RELATED"/>
    <property type="match status" value="1"/>
</dbReference>
<evidence type="ECO:0000259" key="3">
    <source>
        <dbReference type="Pfam" id="PF19278"/>
    </source>
</evidence>
<dbReference type="EC" id="3.5.2.14" evidence="4"/>
<dbReference type="Pfam" id="PF05378">
    <property type="entry name" value="Hydant_A_N"/>
    <property type="match status" value="1"/>
</dbReference>
<sequence>MAIVLDKKGLSARLLFCVTQKEQFMIRIGIDIGGTFTDFVAWREGEDEVGLSFKLPSSPPDFDRTVCAGFDRIVDEMKPDHGETVMVMHGTTVSTNMVIERAGARLGLLTTDGFRDLMGLQRLRLKDPTGLFNDRPTPLVPRQHVFPVAGRIDAHGREIVALDEAAIADAARQAAKAGVESLAIAFINSFRNPEHERRARDIARKAAPGMDVSLSSDIWPQIGEYERALIALLNGFVKKRMSDYLTAIETHMASRHDRAHLFVTRSNGGAMSTAEARREPVHTLLSGPASGVAAASFLGRLAKIEDLLTFDMGGTSTDMSLIRDGQPTVSREAEVGDFPLSMPVTGIEAIGAGGGSVIAVRDGVLSVGPQSTQSYPGPACYGRGGTRPALTDAYLLCNYIDERHFLGGQMPLDRDAALKAMAPVADALGLSIEAAAEAAIRVATANMVAAVMPYLARLGMNPELVSMVLFGGAGGVHGPLLAAEIGVPRIVVPQTSSVFCAFGGLISTLTHDVVENVHRRPLGDGLLAASFDGLERQARSWLSEQIDAGMILETDIEHVAAMRYAGQSFDIDVVLDAAARAGDVAAAFRLFHAEHERLYAHCDPEADVEFMTLRVRIRGSLAGPKGTGRRSISTGNRNGLAPRDLRIGGALHAGASAFHRDGMAAEDAIAGPAVIEQDDATTLVPPGFVARLGLQRELIIERQA</sequence>
<proteinExistence type="predicted"/>
<dbReference type="InterPro" id="IPR008040">
    <property type="entry name" value="Hydant_A_N"/>
</dbReference>
<dbReference type="InterPro" id="IPR045079">
    <property type="entry name" value="Oxoprolinase-like"/>
</dbReference>
<evidence type="ECO:0000313" key="5">
    <source>
        <dbReference type="Proteomes" id="UP001209755"/>
    </source>
</evidence>
<dbReference type="InterPro" id="IPR049517">
    <property type="entry name" value="ACX-like_C"/>
</dbReference>
<dbReference type="GO" id="GO:0047423">
    <property type="term" value="F:N-methylhydantoinase (ATP-hydrolyzing) activity"/>
    <property type="evidence" value="ECO:0007669"/>
    <property type="project" value="UniProtKB-EC"/>
</dbReference>
<dbReference type="Pfam" id="PF01968">
    <property type="entry name" value="Hydantoinase_A"/>
    <property type="match status" value="1"/>
</dbReference>
<accession>A0ABT3HB98</accession>
<feature type="domain" description="Hydantoinase A/oxoprolinase" evidence="1">
    <location>
        <begin position="231"/>
        <end position="512"/>
    </location>
</feature>
<dbReference type="Proteomes" id="UP001209755">
    <property type="component" value="Unassembled WGS sequence"/>
</dbReference>
<protein>
    <submittedName>
        <fullName evidence="4">N-methylhydantoinase A</fullName>
        <ecNumber evidence="4">3.5.2.14</ecNumber>
    </submittedName>
</protein>
<feature type="domain" description="Acetophenone carboxylase-like C-terminal" evidence="3">
    <location>
        <begin position="555"/>
        <end position="693"/>
    </location>
</feature>
<keyword evidence="5" id="KW-1185">Reference proteome</keyword>
<evidence type="ECO:0000259" key="2">
    <source>
        <dbReference type="Pfam" id="PF05378"/>
    </source>
</evidence>
<reference evidence="5" key="1">
    <citation type="submission" date="2023-07" db="EMBL/GenBank/DDBJ databases">
        <title>Genome sequencing of Purple Non-Sulfur Bacteria from various extreme environments.</title>
        <authorList>
            <person name="Mayer M."/>
        </authorList>
    </citation>
    <scope>NUCLEOTIDE SEQUENCE [LARGE SCALE GENOMIC DNA]</scope>
    <source>
        <strain evidence="5">DSM 17935</strain>
    </source>
</reference>
<keyword evidence="4" id="KW-0378">Hydrolase</keyword>
<feature type="domain" description="Hydantoinase/oxoprolinase N-terminal" evidence="2">
    <location>
        <begin position="27"/>
        <end position="205"/>
    </location>
</feature>
<dbReference type="PANTHER" id="PTHR11365:SF23">
    <property type="entry name" value="HYPOTHETICAL 5-OXOPROLINASE (EUROFUNG)-RELATED"/>
    <property type="match status" value="1"/>
</dbReference>
<comment type="caution">
    <text evidence="4">The sequence shown here is derived from an EMBL/GenBank/DDBJ whole genome shotgun (WGS) entry which is preliminary data.</text>
</comment>
<dbReference type="EMBL" id="JAOQNS010000005">
    <property type="protein sequence ID" value="MCW2307677.1"/>
    <property type="molecule type" value="Genomic_DNA"/>
</dbReference>